<gene>
    <name evidence="3" type="ORF">F2Q69_00003768</name>
</gene>
<dbReference type="AlphaFoldDB" id="A0A8S9NTP3"/>
<protein>
    <submittedName>
        <fullName evidence="3">Uncharacterized protein</fullName>
    </submittedName>
</protein>
<name>A0A8S9NTP3_BRACR</name>
<feature type="chain" id="PRO_5035840839" evidence="2">
    <location>
        <begin position="18"/>
        <end position="293"/>
    </location>
</feature>
<comment type="caution">
    <text evidence="3">The sequence shown here is derived from an EMBL/GenBank/DDBJ whole genome shotgun (WGS) entry which is preliminary data.</text>
</comment>
<feature type="region of interest" description="Disordered" evidence="1">
    <location>
        <begin position="165"/>
        <end position="211"/>
    </location>
</feature>
<organism evidence="3 4">
    <name type="scientific">Brassica cretica</name>
    <name type="common">Mustard</name>
    <dbReference type="NCBI Taxonomy" id="69181"/>
    <lineage>
        <taxon>Eukaryota</taxon>
        <taxon>Viridiplantae</taxon>
        <taxon>Streptophyta</taxon>
        <taxon>Embryophyta</taxon>
        <taxon>Tracheophyta</taxon>
        <taxon>Spermatophyta</taxon>
        <taxon>Magnoliopsida</taxon>
        <taxon>eudicotyledons</taxon>
        <taxon>Gunneridae</taxon>
        <taxon>Pentapetalae</taxon>
        <taxon>rosids</taxon>
        <taxon>malvids</taxon>
        <taxon>Brassicales</taxon>
        <taxon>Brassicaceae</taxon>
        <taxon>Brassiceae</taxon>
        <taxon>Brassica</taxon>
    </lineage>
</organism>
<reference evidence="3" key="1">
    <citation type="submission" date="2019-12" db="EMBL/GenBank/DDBJ databases">
        <title>Genome sequencing and annotation of Brassica cretica.</title>
        <authorList>
            <person name="Studholme D.J."/>
            <person name="Sarris P."/>
        </authorList>
    </citation>
    <scope>NUCLEOTIDE SEQUENCE</scope>
    <source>
        <strain evidence="3">PFS-109/04</strain>
        <tissue evidence="3">Leaf</tissue>
    </source>
</reference>
<feature type="compositionally biased region" description="Polar residues" evidence="1">
    <location>
        <begin position="193"/>
        <end position="211"/>
    </location>
</feature>
<keyword evidence="2" id="KW-0732">Signal</keyword>
<dbReference type="EMBL" id="QGKX02001521">
    <property type="protein sequence ID" value="KAF3508348.1"/>
    <property type="molecule type" value="Genomic_DNA"/>
</dbReference>
<evidence type="ECO:0000313" key="4">
    <source>
        <dbReference type="Proteomes" id="UP000712600"/>
    </source>
</evidence>
<evidence type="ECO:0000313" key="3">
    <source>
        <dbReference type="EMBL" id="KAF3508348.1"/>
    </source>
</evidence>
<proteinExistence type="predicted"/>
<accession>A0A8S9NTP3</accession>
<sequence length="293" mass="32719">MNQTLSMSLSLWWVVLSTSNMVSSPDNAAYRILGSSPEDFLTGVALSNSTVVEVVSSRRSSLSLINLFASEKAEYDEPSTPTWRVLSRGEKTLRSGLDLVTKAAHTSDVSELSQSRDWPDEPLIFLWWLSPVLEYHMKFLETFECIWSSKESDLAGATPRCRSRFHRSEARERPYSDVPQRHHKVAPAGSDVTGATQPGSSRRATRSDVSQRPLQVAPEAWSDLSERLLETYSLLKIVSKLKVDSLIDHLSSLVRNLITQGALKTPNISDTESSGYNSSSPQIWYELLNTKVV</sequence>
<feature type="compositionally biased region" description="Basic and acidic residues" evidence="1">
    <location>
        <begin position="166"/>
        <end position="175"/>
    </location>
</feature>
<evidence type="ECO:0000256" key="1">
    <source>
        <dbReference type="SAM" id="MobiDB-lite"/>
    </source>
</evidence>
<evidence type="ECO:0000256" key="2">
    <source>
        <dbReference type="SAM" id="SignalP"/>
    </source>
</evidence>
<feature type="signal peptide" evidence="2">
    <location>
        <begin position="1"/>
        <end position="17"/>
    </location>
</feature>
<dbReference type="Proteomes" id="UP000712600">
    <property type="component" value="Unassembled WGS sequence"/>
</dbReference>